<accession>A0A9N9PHF3</accession>
<name>A0A9N9PHF3_9GLOM</name>
<keyword evidence="1" id="KW-0812">Transmembrane</keyword>
<keyword evidence="1" id="KW-1133">Transmembrane helix</keyword>
<evidence type="ECO:0000313" key="3">
    <source>
        <dbReference type="Proteomes" id="UP000789759"/>
    </source>
</evidence>
<dbReference type="Proteomes" id="UP000789759">
    <property type="component" value="Unassembled WGS sequence"/>
</dbReference>
<feature type="transmembrane region" description="Helical" evidence="1">
    <location>
        <begin position="6"/>
        <end position="34"/>
    </location>
</feature>
<keyword evidence="1" id="KW-0472">Membrane</keyword>
<organism evidence="2 3">
    <name type="scientific">Cetraspora pellucida</name>
    <dbReference type="NCBI Taxonomy" id="1433469"/>
    <lineage>
        <taxon>Eukaryota</taxon>
        <taxon>Fungi</taxon>
        <taxon>Fungi incertae sedis</taxon>
        <taxon>Mucoromycota</taxon>
        <taxon>Glomeromycotina</taxon>
        <taxon>Glomeromycetes</taxon>
        <taxon>Diversisporales</taxon>
        <taxon>Gigasporaceae</taxon>
        <taxon>Cetraspora</taxon>
    </lineage>
</organism>
<gene>
    <name evidence="2" type="ORF">CPELLU_LOCUS19689</name>
</gene>
<sequence length="59" mass="6552">QTTTALITLITLITLTALAALTAMTAMTAISIISKLMSECYLKRYQKEQENDLFVQVID</sequence>
<evidence type="ECO:0000256" key="1">
    <source>
        <dbReference type="SAM" id="Phobius"/>
    </source>
</evidence>
<dbReference type="EMBL" id="CAJVQA010049930">
    <property type="protein sequence ID" value="CAG8821021.1"/>
    <property type="molecule type" value="Genomic_DNA"/>
</dbReference>
<evidence type="ECO:0000313" key="2">
    <source>
        <dbReference type="EMBL" id="CAG8821021.1"/>
    </source>
</evidence>
<reference evidence="2" key="1">
    <citation type="submission" date="2021-06" db="EMBL/GenBank/DDBJ databases">
        <authorList>
            <person name="Kallberg Y."/>
            <person name="Tangrot J."/>
            <person name="Rosling A."/>
        </authorList>
    </citation>
    <scope>NUCLEOTIDE SEQUENCE</scope>
    <source>
        <strain evidence="2">FL966</strain>
    </source>
</reference>
<protein>
    <submittedName>
        <fullName evidence="2">5807_t:CDS:1</fullName>
    </submittedName>
</protein>
<dbReference type="AlphaFoldDB" id="A0A9N9PHF3"/>
<proteinExistence type="predicted"/>
<keyword evidence="3" id="KW-1185">Reference proteome</keyword>
<comment type="caution">
    <text evidence="2">The sequence shown here is derived from an EMBL/GenBank/DDBJ whole genome shotgun (WGS) entry which is preliminary data.</text>
</comment>
<feature type="non-terminal residue" evidence="2">
    <location>
        <position position="59"/>
    </location>
</feature>
<feature type="non-terminal residue" evidence="2">
    <location>
        <position position="1"/>
    </location>
</feature>